<proteinExistence type="predicted"/>
<dbReference type="GeneID" id="66057457"/>
<name>A0A0K0IN77_BRUMA</name>
<dbReference type="AlphaFoldDB" id="A0A0K0IN77"/>
<reference evidence="1 3" key="1">
    <citation type="journal article" date="2007" name="Science">
        <title>Draft genome of the filarial nematode parasite Brugia malayi.</title>
        <authorList>
            <person name="Ghedin E."/>
            <person name="Wang S."/>
            <person name="Spiro D."/>
            <person name="Caler E."/>
            <person name="Zhao Q."/>
            <person name="Crabtree J."/>
            <person name="Allen J.E."/>
            <person name="Delcher A.L."/>
            <person name="Guiliano D.B."/>
            <person name="Miranda-Saavedra D."/>
            <person name="Angiuoli S.V."/>
            <person name="Creasy T."/>
            <person name="Amedeo P."/>
            <person name="Haas B."/>
            <person name="El-Sayed N.M."/>
            <person name="Wortman J.R."/>
            <person name="Feldblyum T."/>
            <person name="Tallon L."/>
            <person name="Schatz M."/>
            <person name="Shumway M."/>
            <person name="Koo H."/>
            <person name="Salzberg S.L."/>
            <person name="Schobel S."/>
            <person name="Pertea M."/>
            <person name="Pop M."/>
            <person name="White O."/>
            <person name="Barton G.J."/>
            <person name="Carlow C.K."/>
            <person name="Crawford M.J."/>
            <person name="Daub J."/>
            <person name="Dimmic M.W."/>
            <person name="Estes C.F."/>
            <person name="Foster J.M."/>
            <person name="Ganatra M."/>
            <person name="Gregory W.F."/>
            <person name="Johnson N.M."/>
            <person name="Jin J."/>
            <person name="Komuniecki R."/>
            <person name="Korf I."/>
            <person name="Kumar S."/>
            <person name="Laney S."/>
            <person name="Li B.W."/>
            <person name="Li W."/>
            <person name="Lindblom T.H."/>
            <person name="Lustigman S."/>
            <person name="Ma D."/>
            <person name="Maina C.V."/>
            <person name="Martin D.M."/>
            <person name="McCarter J.P."/>
            <person name="McReynolds L."/>
            <person name="Mitreva M."/>
            <person name="Nutman T.B."/>
            <person name="Parkinson J."/>
            <person name="Peregrin-Alvarez J.M."/>
            <person name="Poole C."/>
            <person name="Ren Q."/>
            <person name="Saunders L."/>
            <person name="Sluder A.E."/>
            <person name="Smith K."/>
            <person name="Stanke M."/>
            <person name="Unnasch T.R."/>
            <person name="Ware J."/>
            <person name="Wei A.D."/>
            <person name="Weil G."/>
            <person name="Williams D.J."/>
            <person name="Zhang Y."/>
            <person name="Williams S.A."/>
            <person name="Fraser-Liggett C."/>
            <person name="Slatko B."/>
            <person name="Blaxter M.L."/>
            <person name="Scott A.L."/>
        </authorList>
    </citation>
    <scope>NUCLEOTIDE SEQUENCE</scope>
    <source>
        <strain evidence="1 3">FR3</strain>
    </source>
</reference>
<dbReference type="WormBase" id="Bm1042b">
    <property type="protein sequence ID" value="BM32163"/>
    <property type="gene ID" value="WBGene00221303"/>
</dbReference>
<organism evidence="1">
    <name type="scientific">Brugia malayi</name>
    <name type="common">Filarial nematode worm</name>
    <dbReference type="NCBI Taxonomy" id="6279"/>
    <lineage>
        <taxon>Eukaryota</taxon>
        <taxon>Metazoa</taxon>
        <taxon>Ecdysozoa</taxon>
        <taxon>Nematoda</taxon>
        <taxon>Chromadorea</taxon>
        <taxon>Rhabditida</taxon>
        <taxon>Spirurina</taxon>
        <taxon>Spiruromorpha</taxon>
        <taxon>Filarioidea</taxon>
        <taxon>Onchocercidae</taxon>
        <taxon>Brugia</taxon>
    </lineage>
</organism>
<dbReference type="EMBL" id="CAAKNF010000194">
    <property type="protein sequence ID" value="VIO96551.1"/>
    <property type="molecule type" value="Genomic_DNA"/>
</dbReference>
<dbReference type="CTD" id="66057457"/>
<reference evidence="1" key="2">
    <citation type="submission" date="2012-12" db="EMBL/GenBank/DDBJ databases">
        <authorList>
            <person name="Gao Y.W."/>
            <person name="Fan S.T."/>
            <person name="Sun H.T."/>
            <person name="Wang Z."/>
            <person name="Gao X.L."/>
            <person name="Li Y.G."/>
            <person name="Wang T.C."/>
            <person name="Zhang K."/>
            <person name="Xu W.W."/>
            <person name="Yu Z.J."/>
            <person name="Xia X.Z."/>
        </authorList>
    </citation>
    <scope>NUCLEOTIDE SEQUENCE</scope>
    <source>
        <strain evidence="1">FR3</strain>
    </source>
</reference>
<evidence type="ECO:0000313" key="5">
    <source>
        <dbReference type="WormBase" id="Bm1042b"/>
    </source>
</evidence>
<dbReference type="RefSeq" id="XP_042936422.1">
    <property type="nucleotide sequence ID" value="XM_043080488.1"/>
</dbReference>
<dbReference type="WBParaSite" id="Bm1042a.1">
    <property type="protein sequence ID" value="Bm1042a.1"/>
    <property type="gene ID" value="WBGene00221303"/>
</dbReference>
<gene>
    <name evidence="5" type="ORF">Bm1042</name>
    <name evidence="2" type="ORF">BM_BM1042</name>
    <name evidence="1" type="ORF">BM_Bm1042</name>
</gene>
<dbReference type="EMBL" id="LN857024">
    <property type="protein sequence ID" value="CTP81692.1"/>
    <property type="molecule type" value="Genomic_DNA"/>
</dbReference>
<keyword evidence="3" id="KW-1185">Reference proteome</keyword>
<accession>A0A0K0IN77</accession>
<accession>A0A4E9FHT3</accession>
<reference evidence="4" key="4">
    <citation type="submission" date="2022-04" db="UniProtKB">
        <authorList>
            <consortium name="WormBaseParasite"/>
        </authorList>
    </citation>
    <scope>IDENTIFICATION</scope>
</reference>
<evidence type="ECO:0000313" key="2">
    <source>
        <dbReference type="EMBL" id="VIO96551.1"/>
    </source>
</evidence>
<dbReference type="KEGG" id="bmy:BM_BM1042"/>
<dbReference type="Proteomes" id="UP000006672">
    <property type="component" value="Unassembled WGS sequence"/>
</dbReference>
<protein>
    <submittedName>
        <fullName evidence="4">Bm1042, isoform a</fullName>
    </submittedName>
    <submittedName>
        <fullName evidence="1">Bm1042, isoform b</fullName>
    </submittedName>
</protein>
<sequence>MIGTSEFGIFTHQGGWIDTYLCAWSCLRYNLLSLYPHILRQSST</sequence>
<evidence type="ECO:0000313" key="1">
    <source>
        <dbReference type="EMBL" id="CTP81692.1"/>
    </source>
</evidence>
<evidence type="ECO:0000313" key="3">
    <source>
        <dbReference type="Proteomes" id="UP000006672"/>
    </source>
</evidence>
<evidence type="ECO:0000313" key="4">
    <source>
        <dbReference type="WBParaSite" id="Bm1042a.1"/>
    </source>
</evidence>
<reference evidence="2" key="3">
    <citation type="submission" date="2019-04" db="EMBL/GenBank/DDBJ databases">
        <authorList>
            <person name="Howe K."/>
            <person name="Paulini M."/>
            <person name="Williams G."/>
        </authorList>
    </citation>
    <scope>NUCLEOTIDE SEQUENCE [LARGE SCALE GENOMIC DNA]</scope>
    <source>
        <strain evidence="2">FR3</strain>
    </source>
</reference>